<accession>A0A6C0IB79</accession>
<organism evidence="2">
    <name type="scientific">viral metagenome</name>
    <dbReference type="NCBI Taxonomy" id="1070528"/>
    <lineage>
        <taxon>unclassified sequences</taxon>
        <taxon>metagenomes</taxon>
        <taxon>organismal metagenomes</taxon>
    </lineage>
</organism>
<dbReference type="EMBL" id="MN740153">
    <property type="protein sequence ID" value="QHT90234.1"/>
    <property type="molecule type" value="Genomic_DNA"/>
</dbReference>
<evidence type="ECO:0000259" key="1">
    <source>
        <dbReference type="Pfam" id="PF01755"/>
    </source>
</evidence>
<reference evidence="2" key="1">
    <citation type="journal article" date="2020" name="Nature">
        <title>Giant virus diversity and host interactions through global metagenomics.</title>
        <authorList>
            <person name="Schulz F."/>
            <person name="Roux S."/>
            <person name="Paez-Espino D."/>
            <person name="Jungbluth S."/>
            <person name="Walsh D.A."/>
            <person name="Denef V.J."/>
            <person name="McMahon K.D."/>
            <person name="Konstantinidis K.T."/>
            <person name="Eloe-Fadrosh E.A."/>
            <person name="Kyrpides N.C."/>
            <person name="Woyke T."/>
        </authorList>
    </citation>
    <scope>NUCLEOTIDE SEQUENCE</scope>
    <source>
        <strain evidence="2">GVMAG-M-3300023184-68</strain>
    </source>
</reference>
<proteinExistence type="predicted"/>
<protein>
    <recommendedName>
        <fullName evidence="1">Glycosyl transferase family 25 domain-containing protein</fullName>
    </recommendedName>
</protein>
<dbReference type="AlphaFoldDB" id="A0A6C0IB79"/>
<dbReference type="Pfam" id="PF01755">
    <property type="entry name" value="Glyco_transf_25"/>
    <property type="match status" value="1"/>
</dbReference>
<dbReference type="InterPro" id="IPR002654">
    <property type="entry name" value="Glyco_trans_25"/>
</dbReference>
<feature type="domain" description="Glycosyl transferase family 25" evidence="1">
    <location>
        <begin position="118"/>
        <end position="283"/>
    </location>
</feature>
<dbReference type="CDD" id="cd06532">
    <property type="entry name" value="Glyco_transf_25"/>
    <property type="match status" value="1"/>
</dbReference>
<sequence>MFDNIKKAIKKSPNKFGMVLKDTEPDVYTPIVVPETDILGKGIRTTSSNMNMIYKDKTPDTEVPEPVPEIEILNKNLRSVPQMAMQGLVPSVEPVPLIRLSDYLTPINVPNPMEGISNIYYINLDRCMDRKNYMEKMFQDPMFQGIEIERVEGMDGKAERMEDFLDFYMCQKHPRMVNTEFACTISHFRAIHQFAMTDDPIALIVEDDLSVEFVPYWKETMGELIRGAPPDWEILQLSYILFSHYHTEKYDPWEMSKNYCGTAAYLITNAAAKRLTTYLCRFSSPAMPKYCIGAEYPYYHQADRFLYCFFKTYSINCAPFTPKDNNDSLIHEQHLEHHILSKEKTKKMYLGWHIDP</sequence>
<name>A0A6C0IB79_9ZZZZ</name>
<evidence type="ECO:0000313" key="2">
    <source>
        <dbReference type="EMBL" id="QHT90234.1"/>
    </source>
</evidence>